<sequence length="130" mass="14880">MTGDYWRDLGWATNGKWRTATNARRRRISLGEWQTVGSRKRRREGERRRDGGISSGEDSRRPGTYCFRCLSSGHRSWDCRGPIICRFCRGMGHRAAGCPRRRVVSPPQAAARVARPRAFISWRSSTLGLK</sequence>
<dbReference type="GO" id="GO:0003676">
    <property type="term" value="F:nucleic acid binding"/>
    <property type="evidence" value="ECO:0007669"/>
    <property type="project" value="InterPro"/>
</dbReference>
<protein>
    <recommendedName>
        <fullName evidence="2">CCHC-type domain-containing protein</fullName>
    </recommendedName>
</protein>
<dbReference type="InterPro" id="IPR036875">
    <property type="entry name" value="Znf_CCHC_sf"/>
</dbReference>
<reference evidence="3" key="1">
    <citation type="journal article" date="2023" name="Nat. Commun.">
        <title>Diploid and tetraploid genomes of Acorus and the evolution of monocots.</title>
        <authorList>
            <person name="Ma L."/>
            <person name="Liu K.W."/>
            <person name="Li Z."/>
            <person name="Hsiao Y.Y."/>
            <person name="Qi Y."/>
            <person name="Fu T."/>
            <person name="Tang G.D."/>
            <person name="Zhang D."/>
            <person name="Sun W.H."/>
            <person name="Liu D.K."/>
            <person name="Li Y."/>
            <person name="Chen G.Z."/>
            <person name="Liu X.D."/>
            <person name="Liao X.Y."/>
            <person name="Jiang Y.T."/>
            <person name="Yu X."/>
            <person name="Hao Y."/>
            <person name="Huang J."/>
            <person name="Zhao X.W."/>
            <person name="Ke S."/>
            <person name="Chen Y.Y."/>
            <person name="Wu W.L."/>
            <person name="Hsu J.L."/>
            <person name="Lin Y.F."/>
            <person name="Huang M.D."/>
            <person name="Li C.Y."/>
            <person name="Huang L."/>
            <person name="Wang Z.W."/>
            <person name="Zhao X."/>
            <person name="Zhong W.Y."/>
            <person name="Peng D.H."/>
            <person name="Ahmad S."/>
            <person name="Lan S."/>
            <person name="Zhang J.S."/>
            <person name="Tsai W.C."/>
            <person name="Van de Peer Y."/>
            <person name="Liu Z.J."/>
        </authorList>
    </citation>
    <scope>NUCLEOTIDE SEQUENCE</scope>
    <source>
        <strain evidence="3">SCP</strain>
    </source>
</reference>
<dbReference type="EMBL" id="JAUJYN010000012">
    <property type="protein sequence ID" value="KAK1259132.1"/>
    <property type="molecule type" value="Genomic_DNA"/>
</dbReference>
<dbReference type="Proteomes" id="UP001179952">
    <property type="component" value="Unassembled WGS sequence"/>
</dbReference>
<dbReference type="InterPro" id="IPR001878">
    <property type="entry name" value="Znf_CCHC"/>
</dbReference>
<feature type="compositionally biased region" description="Basic and acidic residues" evidence="1">
    <location>
        <begin position="43"/>
        <end position="61"/>
    </location>
</feature>
<evidence type="ECO:0000259" key="2">
    <source>
        <dbReference type="SMART" id="SM00343"/>
    </source>
</evidence>
<dbReference type="Gene3D" id="4.10.60.10">
    <property type="entry name" value="Zinc finger, CCHC-type"/>
    <property type="match status" value="1"/>
</dbReference>
<evidence type="ECO:0000256" key="1">
    <source>
        <dbReference type="SAM" id="MobiDB-lite"/>
    </source>
</evidence>
<accession>A0AAV9A4N7</accession>
<keyword evidence="4" id="KW-1185">Reference proteome</keyword>
<dbReference type="SMART" id="SM00343">
    <property type="entry name" value="ZnF_C2HC"/>
    <property type="match status" value="2"/>
</dbReference>
<gene>
    <name evidence="3" type="ORF">QJS04_geneDACA017954</name>
</gene>
<dbReference type="AlphaFoldDB" id="A0AAV9A4N7"/>
<evidence type="ECO:0000313" key="3">
    <source>
        <dbReference type="EMBL" id="KAK1259132.1"/>
    </source>
</evidence>
<organism evidence="3 4">
    <name type="scientific">Acorus gramineus</name>
    <name type="common">Dwarf sweet flag</name>
    <dbReference type="NCBI Taxonomy" id="55184"/>
    <lineage>
        <taxon>Eukaryota</taxon>
        <taxon>Viridiplantae</taxon>
        <taxon>Streptophyta</taxon>
        <taxon>Embryophyta</taxon>
        <taxon>Tracheophyta</taxon>
        <taxon>Spermatophyta</taxon>
        <taxon>Magnoliopsida</taxon>
        <taxon>Liliopsida</taxon>
        <taxon>Acoraceae</taxon>
        <taxon>Acorus</taxon>
    </lineage>
</organism>
<dbReference type="GO" id="GO:0008270">
    <property type="term" value="F:zinc ion binding"/>
    <property type="evidence" value="ECO:0007669"/>
    <property type="project" value="InterPro"/>
</dbReference>
<feature type="domain" description="CCHC-type" evidence="2">
    <location>
        <begin position="84"/>
        <end position="100"/>
    </location>
</feature>
<feature type="domain" description="CCHC-type" evidence="2">
    <location>
        <begin position="65"/>
        <end position="81"/>
    </location>
</feature>
<reference evidence="3" key="2">
    <citation type="submission" date="2023-06" db="EMBL/GenBank/DDBJ databases">
        <authorList>
            <person name="Ma L."/>
            <person name="Liu K.-W."/>
            <person name="Li Z."/>
            <person name="Hsiao Y.-Y."/>
            <person name="Qi Y."/>
            <person name="Fu T."/>
            <person name="Tang G."/>
            <person name="Zhang D."/>
            <person name="Sun W.-H."/>
            <person name="Liu D.-K."/>
            <person name="Li Y."/>
            <person name="Chen G.-Z."/>
            <person name="Liu X.-D."/>
            <person name="Liao X.-Y."/>
            <person name="Jiang Y.-T."/>
            <person name="Yu X."/>
            <person name="Hao Y."/>
            <person name="Huang J."/>
            <person name="Zhao X.-W."/>
            <person name="Ke S."/>
            <person name="Chen Y.-Y."/>
            <person name="Wu W.-L."/>
            <person name="Hsu J.-L."/>
            <person name="Lin Y.-F."/>
            <person name="Huang M.-D."/>
            <person name="Li C.-Y."/>
            <person name="Huang L."/>
            <person name="Wang Z.-W."/>
            <person name="Zhao X."/>
            <person name="Zhong W.-Y."/>
            <person name="Peng D.-H."/>
            <person name="Ahmad S."/>
            <person name="Lan S."/>
            <person name="Zhang J.-S."/>
            <person name="Tsai W.-C."/>
            <person name="Van De Peer Y."/>
            <person name="Liu Z.-J."/>
        </authorList>
    </citation>
    <scope>NUCLEOTIDE SEQUENCE</scope>
    <source>
        <strain evidence="3">SCP</strain>
        <tissue evidence="3">Leaves</tissue>
    </source>
</reference>
<feature type="region of interest" description="Disordered" evidence="1">
    <location>
        <begin position="35"/>
        <end position="63"/>
    </location>
</feature>
<name>A0AAV9A4N7_ACOGR</name>
<comment type="caution">
    <text evidence="3">The sequence shown here is derived from an EMBL/GenBank/DDBJ whole genome shotgun (WGS) entry which is preliminary data.</text>
</comment>
<dbReference type="SUPFAM" id="SSF57756">
    <property type="entry name" value="Retrovirus zinc finger-like domains"/>
    <property type="match status" value="1"/>
</dbReference>
<proteinExistence type="predicted"/>
<evidence type="ECO:0000313" key="4">
    <source>
        <dbReference type="Proteomes" id="UP001179952"/>
    </source>
</evidence>